<dbReference type="EMBL" id="CAEZWW010000070">
    <property type="protein sequence ID" value="CAB4672724.1"/>
    <property type="molecule type" value="Genomic_DNA"/>
</dbReference>
<evidence type="ECO:0000313" key="5">
    <source>
        <dbReference type="EMBL" id="CAB4869117.1"/>
    </source>
</evidence>
<sequence>MPLVRSIFEQIAKNDSLGSFIASTPIGREFVHRVAGGEQVEDVIEAAQLLADSGRLISLERAVSGDIEEFESALVFADYAMAVSALASTSLARISEVAILPEFVLGGPSRVAQLRELCAQAQASQVSVMIGMGPDDLVDGAIDLVGGLRSDGFDVGVTLQSVLRRTETDCETFGGRVRLVKGAHSSGSLDRFGQAIEVDKSYIRCAKALLRANAESGFATHDPRLIEIIQTMAARLHHEKGSYEFAMYYGRSSGLQQRLVEAGEAVRVYIPFGPQWFGRLVGGLAERPTGLLPAIRSLIPGA</sequence>
<dbReference type="Pfam" id="PF01619">
    <property type="entry name" value="Pro_dh"/>
    <property type="match status" value="1"/>
</dbReference>
<evidence type="ECO:0000256" key="1">
    <source>
        <dbReference type="ARBA" id="ARBA00023002"/>
    </source>
</evidence>
<organism evidence="4">
    <name type="scientific">freshwater metagenome</name>
    <dbReference type="NCBI Taxonomy" id="449393"/>
    <lineage>
        <taxon>unclassified sequences</taxon>
        <taxon>metagenomes</taxon>
        <taxon>ecological metagenomes</taxon>
    </lineage>
</organism>
<accession>A0A6J6P1S7</accession>
<evidence type="ECO:0000313" key="4">
    <source>
        <dbReference type="EMBL" id="CAB4692597.1"/>
    </source>
</evidence>
<dbReference type="Gene3D" id="3.20.20.220">
    <property type="match status" value="1"/>
</dbReference>
<keyword evidence="1" id="KW-0560">Oxidoreductase</keyword>
<name>A0A6J6P1S7_9ZZZZ</name>
<protein>
    <submittedName>
        <fullName evidence="4">Unannotated protein</fullName>
    </submittedName>
</protein>
<dbReference type="InterPro" id="IPR002872">
    <property type="entry name" value="Proline_DH_dom"/>
</dbReference>
<dbReference type="InterPro" id="IPR029041">
    <property type="entry name" value="FAD-linked_oxidoreductase-like"/>
</dbReference>
<evidence type="ECO:0000259" key="2">
    <source>
        <dbReference type="Pfam" id="PF01619"/>
    </source>
</evidence>
<proteinExistence type="predicted"/>
<dbReference type="SUPFAM" id="SSF51730">
    <property type="entry name" value="FAD-linked oxidoreductase"/>
    <property type="match status" value="1"/>
</dbReference>
<feature type="domain" description="Proline dehydrogenase" evidence="2">
    <location>
        <begin position="46"/>
        <end position="274"/>
    </location>
</feature>
<dbReference type="AlphaFoldDB" id="A0A6J6P1S7"/>
<gene>
    <name evidence="3" type="ORF">UFOPK2310_00706</name>
    <name evidence="4" type="ORF">UFOPK2625_00060</name>
    <name evidence="5" type="ORF">UFOPK3425_00541</name>
</gene>
<reference evidence="4" key="1">
    <citation type="submission" date="2020-05" db="EMBL/GenBank/DDBJ databases">
        <authorList>
            <person name="Chiriac C."/>
            <person name="Salcher M."/>
            <person name="Ghai R."/>
            <person name="Kavagutti S V."/>
        </authorList>
    </citation>
    <scope>NUCLEOTIDE SEQUENCE</scope>
</reference>
<dbReference type="EMBL" id="CAEZXZ010000004">
    <property type="protein sequence ID" value="CAB4692597.1"/>
    <property type="molecule type" value="Genomic_DNA"/>
</dbReference>
<evidence type="ECO:0000313" key="3">
    <source>
        <dbReference type="EMBL" id="CAB4672724.1"/>
    </source>
</evidence>
<dbReference type="EMBL" id="CAFBLV010000083">
    <property type="protein sequence ID" value="CAB4869117.1"/>
    <property type="molecule type" value="Genomic_DNA"/>
</dbReference>
<dbReference type="GO" id="GO:0016491">
    <property type="term" value="F:oxidoreductase activity"/>
    <property type="evidence" value="ECO:0007669"/>
    <property type="project" value="UniProtKB-KW"/>
</dbReference>